<name>A0A6J1D7E7_MOMCH</name>
<keyword evidence="2 6" id="KW-0812">Transmembrane</keyword>
<dbReference type="Pfam" id="PF02453">
    <property type="entry name" value="Reticulon"/>
    <property type="match status" value="1"/>
</dbReference>
<dbReference type="GeneID" id="111017970"/>
<feature type="domain" description="Reticulon" evidence="8">
    <location>
        <begin position="219"/>
        <end position="378"/>
    </location>
</feature>
<evidence type="ECO:0000313" key="10">
    <source>
        <dbReference type="RefSeq" id="XP_022149569.1"/>
    </source>
</evidence>
<dbReference type="PANTHER" id="PTHR46626">
    <property type="entry name" value="RETICULON-LIKE PROTEIN B17"/>
    <property type="match status" value="1"/>
</dbReference>
<evidence type="ECO:0000259" key="8">
    <source>
        <dbReference type="PROSITE" id="PS50845"/>
    </source>
</evidence>
<keyword evidence="3 6" id="KW-0256">Endoplasmic reticulum</keyword>
<reference evidence="10" key="1">
    <citation type="submission" date="2025-08" db="UniProtKB">
        <authorList>
            <consortium name="RefSeq"/>
        </authorList>
    </citation>
    <scope>IDENTIFICATION</scope>
    <source>
        <strain evidence="10">OHB3-1</strain>
    </source>
</reference>
<keyword evidence="4 6" id="KW-1133">Transmembrane helix</keyword>
<dbReference type="RefSeq" id="XP_022149569.1">
    <property type="nucleotide sequence ID" value="XM_022293877.1"/>
</dbReference>
<evidence type="ECO:0000256" key="2">
    <source>
        <dbReference type="ARBA" id="ARBA00022692"/>
    </source>
</evidence>
<dbReference type="InterPro" id="IPR003388">
    <property type="entry name" value="Reticulon"/>
</dbReference>
<dbReference type="AlphaFoldDB" id="A0A6J1D7E7"/>
<gene>
    <name evidence="10" type="primary">LOC111017970</name>
</gene>
<comment type="caution">
    <text evidence="6">Lacks conserved residue(s) required for the propagation of feature annotation.</text>
</comment>
<evidence type="ECO:0000313" key="9">
    <source>
        <dbReference type="Proteomes" id="UP000504603"/>
    </source>
</evidence>
<evidence type="ECO:0000256" key="7">
    <source>
        <dbReference type="SAM" id="MobiDB-lite"/>
    </source>
</evidence>
<evidence type="ECO:0000256" key="6">
    <source>
        <dbReference type="RuleBase" id="RU363132"/>
    </source>
</evidence>
<dbReference type="Proteomes" id="UP000504603">
    <property type="component" value="Unplaced"/>
</dbReference>
<keyword evidence="5 6" id="KW-0472">Membrane</keyword>
<feature type="region of interest" description="Disordered" evidence="7">
    <location>
        <begin position="439"/>
        <end position="467"/>
    </location>
</feature>
<dbReference type="OrthoDB" id="783438at2759"/>
<protein>
    <recommendedName>
        <fullName evidence="6">Reticulon-like protein</fullName>
    </recommendedName>
</protein>
<dbReference type="InterPro" id="IPR044647">
    <property type="entry name" value="RTNLB17/18/21"/>
</dbReference>
<organism evidence="9 10">
    <name type="scientific">Momordica charantia</name>
    <name type="common">Bitter gourd</name>
    <name type="synonym">Balsam pear</name>
    <dbReference type="NCBI Taxonomy" id="3673"/>
    <lineage>
        <taxon>Eukaryota</taxon>
        <taxon>Viridiplantae</taxon>
        <taxon>Streptophyta</taxon>
        <taxon>Embryophyta</taxon>
        <taxon>Tracheophyta</taxon>
        <taxon>Spermatophyta</taxon>
        <taxon>Magnoliopsida</taxon>
        <taxon>eudicotyledons</taxon>
        <taxon>Gunneridae</taxon>
        <taxon>Pentapetalae</taxon>
        <taxon>rosids</taxon>
        <taxon>fabids</taxon>
        <taxon>Cucurbitales</taxon>
        <taxon>Cucurbitaceae</taxon>
        <taxon>Momordiceae</taxon>
        <taxon>Momordica</taxon>
    </lineage>
</organism>
<evidence type="ECO:0000256" key="5">
    <source>
        <dbReference type="ARBA" id="ARBA00023136"/>
    </source>
</evidence>
<sequence length="467" mass="52429">MGTSKSPIPSSSFKTRSRIFENLQPAIVTIQISQSFIKSISFSMDFTPPSHRSEPRSRTKSASRLAIEDDGIPHFSVDAISSPPKKNSSPSIQDLLLLSPYSMRKSRSRLVDRFEMNEEVMEAAGARRRCKNRGPQMGLLGCVSPRSVRRSRRRSDMEIREEKDLCLAEEFAKARKRRQSGRSKKEKLSLVPLALAPSSSTPKLESDDNGSLDRVGQLIADLIMWKDAAKSSLWFGIGSLFFLSSCFARGVSFSIFSAISQLGLLFLGLAFVSNSICQRNIEEKKHKDFKLKEDDILRLVKLILPAANFAISKIRELFSGEPSMTLKVAPFLILGAEYGHLITLRRLCAIGFFTSFSVPKLYSCYQIQINSKVDFVIRWLFEAWEACSHKKIVVGSAATVFWNFSSLKTRIFTAFIALVIVRYCRQFIVPESEVAEAQEDEHQALVPAEANPEDQQALVVAEPNRQP</sequence>
<evidence type="ECO:0000256" key="3">
    <source>
        <dbReference type="ARBA" id="ARBA00022824"/>
    </source>
</evidence>
<dbReference type="GO" id="GO:0005789">
    <property type="term" value="C:endoplasmic reticulum membrane"/>
    <property type="evidence" value="ECO:0007669"/>
    <property type="project" value="UniProtKB-SubCell"/>
</dbReference>
<evidence type="ECO:0000256" key="1">
    <source>
        <dbReference type="ARBA" id="ARBA00004477"/>
    </source>
</evidence>
<comment type="subcellular location">
    <subcellularLocation>
        <location evidence="1 6">Endoplasmic reticulum membrane</location>
        <topology evidence="1 6">Multi-pass membrane protein</topology>
    </subcellularLocation>
</comment>
<keyword evidence="9" id="KW-1185">Reference proteome</keyword>
<feature type="transmembrane region" description="Helical" evidence="6">
    <location>
        <begin position="258"/>
        <end position="277"/>
    </location>
</feature>
<accession>A0A6J1D7E7</accession>
<dbReference type="PROSITE" id="PS50845">
    <property type="entry name" value="RETICULON"/>
    <property type="match status" value="1"/>
</dbReference>
<proteinExistence type="predicted"/>
<dbReference type="PANTHER" id="PTHR46626:SF2">
    <property type="entry name" value="RETICULON-LIKE PROTEIN B17"/>
    <property type="match status" value="1"/>
</dbReference>
<dbReference type="KEGG" id="mcha:111017970"/>
<evidence type="ECO:0000256" key="4">
    <source>
        <dbReference type="ARBA" id="ARBA00022989"/>
    </source>
</evidence>
<feature type="region of interest" description="Disordered" evidence="7">
    <location>
        <begin position="47"/>
        <end position="67"/>
    </location>
</feature>